<evidence type="ECO:0000256" key="1">
    <source>
        <dbReference type="SAM" id="MobiDB-lite"/>
    </source>
</evidence>
<dbReference type="EMBL" id="JRKL02000299">
    <property type="protein sequence ID" value="KAF3972848.1"/>
    <property type="molecule type" value="Genomic_DNA"/>
</dbReference>
<reference evidence="2" key="1">
    <citation type="submission" date="2020-03" db="EMBL/GenBank/DDBJ databases">
        <title>Castanea mollissima Vanexum genome sequencing.</title>
        <authorList>
            <person name="Staton M."/>
        </authorList>
    </citation>
    <scope>NUCLEOTIDE SEQUENCE</scope>
    <source>
        <tissue evidence="2">Leaf</tissue>
    </source>
</reference>
<evidence type="ECO:0000313" key="2">
    <source>
        <dbReference type="EMBL" id="KAF3972848.1"/>
    </source>
</evidence>
<dbReference type="OrthoDB" id="10375144at2759"/>
<protein>
    <submittedName>
        <fullName evidence="2">Uncharacterized protein</fullName>
    </submittedName>
</protein>
<comment type="caution">
    <text evidence="2">The sequence shown here is derived from an EMBL/GenBank/DDBJ whole genome shotgun (WGS) entry which is preliminary data.</text>
</comment>
<dbReference type="Proteomes" id="UP000737018">
    <property type="component" value="Unassembled WGS sequence"/>
</dbReference>
<evidence type="ECO:0000313" key="3">
    <source>
        <dbReference type="Proteomes" id="UP000737018"/>
    </source>
</evidence>
<feature type="compositionally biased region" description="Polar residues" evidence="1">
    <location>
        <begin position="122"/>
        <end position="133"/>
    </location>
</feature>
<name>A0A8J4RZX7_9ROSI</name>
<organism evidence="2 3">
    <name type="scientific">Castanea mollissima</name>
    <name type="common">Chinese chestnut</name>
    <dbReference type="NCBI Taxonomy" id="60419"/>
    <lineage>
        <taxon>Eukaryota</taxon>
        <taxon>Viridiplantae</taxon>
        <taxon>Streptophyta</taxon>
        <taxon>Embryophyta</taxon>
        <taxon>Tracheophyta</taxon>
        <taxon>Spermatophyta</taxon>
        <taxon>Magnoliopsida</taxon>
        <taxon>eudicotyledons</taxon>
        <taxon>Gunneridae</taxon>
        <taxon>Pentapetalae</taxon>
        <taxon>rosids</taxon>
        <taxon>fabids</taxon>
        <taxon>Fagales</taxon>
        <taxon>Fagaceae</taxon>
        <taxon>Castanea</taxon>
    </lineage>
</organism>
<feature type="compositionally biased region" description="Polar residues" evidence="1">
    <location>
        <begin position="99"/>
        <end position="114"/>
    </location>
</feature>
<dbReference type="AlphaFoldDB" id="A0A8J4RZX7"/>
<feature type="region of interest" description="Disordered" evidence="1">
    <location>
        <begin position="96"/>
        <end position="173"/>
    </location>
</feature>
<gene>
    <name evidence="2" type="ORF">CMV_003685</name>
</gene>
<accession>A0A8J4RZX7</accession>
<proteinExistence type="predicted"/>
<keyword evidence="3" id="KW-1185">Reference proteome</keyword>
<sequence>MDVDEKGQWDLYTKETNPKPRRCKIPNIVMNGIGIKCKIPNIVGNYAFLCLPKYNYEVEYLPASKEDREGKFSADREVVDMSELYTDIMRRSSKDSIPRASSLSSIDSIMTPSRMSGEDLDTTCSSTHASTEPSDYVRGLDPKAKRLSSGRSNVTAEPEVIHPQPPLSTTPKGMTHGFMIKRNLFSKWACHMNKSLIE</sequence>